<proteinExistence type="predicted"/>
<organism evidence="4 5">
    <name type="scientific">Tichowtungia aerotolerans</name>
    <dbReference type="NCBI Taxonomy" id="2697043"/>
    <lineage>
        <taxon>Bacteria</taxon>
        <taxon>Pseudomonadati</taxon>
        <taxon>Kiritimatiellota</taxon>
        <taxon>Tichowtungiia</taxon>
        <taxon>Tichowtungiales</taxon>
        <taxon>Tichowtungiaceae</taxon>
        <taxon>Tichowtungia</taxon>
    </lineage>
</organism>
<dbReference type="Proteomes" id="UP000464954">
    <property type="component" value="Chromosome"/>
</dbReference>
<dbReference type="InterPro" id="IPR001932">
    <property type="entry name" value="PPM-type_phosphatase-like_dom"/>
</dbReference>
<dbReference type="GO" id="GO:0016791">
    <property type="term" value="F:phosphatase activity"/>
    <property type="evidence" value="ECO:0007669"/>
    <property type="project" value="TreeGrafter"/>
</dbReference>
<dbReference type="Gene3D" id="3.40.50.2300">
    <property type="match status" value="1"/>
</dbReference>
<keyword evidence="5" id="KW-1185">Reference proteome</keyword>
<feature type="modified residue" description="4-aspartylphosphate" evidence="2">
    <location>
        <position position="74"/>
    </location>
</feature>
<dbReference type="GO" id="GO:0000160">
    <property type="term" value="P:phosphorelay signal transduction system"/>
    <property type="evidence" value="ECO:0007669"/>
    <property type="project" value="InterPro"/>
</dbReference>
<gene>
    <name evidence="4" type="ORF">GT409_01605</name>
</gene>
<keyword evidence="1" id="KW-0378">Hydrolase</keyword>
<dbReference type="RefSeq" id="WP_160626285.1">
    <property type="nucleotide sequence ID" value="NZ_CP047593.1"/>
</dbReference>
<dbReference type="Gene3D" id="3.60.40.10">
    <property type="entry name" value="PPM-type phosphatase domain"/>
    <property type="match status" value="1"/>
</dbReference>
<dbReference type="SMART" id="SM00448">
    <property type="entry name" value="REC"/>
    <property type="match status" value="1"/>
</dbReference>
<evidence type="ECO:0000259" key="3">
    <source>
        <dbReference type="PROSITE" id="PS50110"/>
    </source>
</evidence>
<dbReference type="Pfam" id="PF00072">
    <property type="entry name" value="Response_reg"/>
    <property type="match status" value="1"/>
</dbReference>
<dbReference type="SUPFAM" id="SSF81606">
    <property type="entry name" value="PP2C-like"/>
    <property type="match status" value="1"/>
</dbReference>
<evidence type="ECO:0000313" key="5">
    <source>
        <dbReference type="Proteomes" id="UP000464954"/>
    </source>
</evidence>
<dbReference type="SUPFAM" id="SSF52172">
    <property type="entry name" value="CheY-like"/>
    <property type="match status" value="1"/>
</dbReference>
<reference evidence="4 5" key="1">
    <citation type="submission" date="2020-01" db="EMBL/GenBank/DDBJ databases">
        <title>Ponticoccus aerotolerans gen. nov., sp. nov., an anaerobic bacterium and proposal of Ponticoccusceae fam. nov., Ponticoccusles ord. nov. and Ponticoccuse classis nov. in the phylum Kiritimatiellaeota.</title>
        <authorList>
            <person name="Zhou L.Y."/>
            <person name="Du Z.J."/>
        </authorList>
    </citation>
    <scope>NUCLEOTIDE SEQUENCE [LARGE SCALE GENOMIC DNA]</scope>
    <source>
        <strain evidence="4 5">S-5007</strain>
    </source>
</reference>
<dbReference type="PANTHER" id="PTHR43156:SF2">
    <property type="entry name" value="STAGE II SPORULATION PROTEIN E"/>
    <property type="match status" value="1"/>
</dbReference>
<dbReference type="Pfam" id="PF07228">
    <property type="entry name" value="SpoIIE"/>
    <property type="match status" value="1"/>
</dbReference>
<protein>
    <submittedName>
        <fullName evidence="4">Response regulator</fullName>
    </submittedName>
</protein>
<sequence length="545" mass="60249">MSNPLADQALARSVPDFSRGGLGGTVLVVDDELPNRLYLKKLLSSYGCEVLMAPDGPTALETVHIQRPDLVLADVVMPNMDGFELCGAIKELSATRDIPVIMVTAKGHIDDLKKGFDLGAMDYIRKPFDARELVLRVGNALALKRSREALARWKRRMSHELELAGAIQQSMFSDTPFFSKSFEIRVKYKASMDIGGDAFDVLDLPDGRCCVYLADVSGHGVAPAMISSMLKASATELISSFYERGPAYICNELHVRLCAAINNPAYYATMFMALYEPIPKRWVCMNCGHPDPILVCGEKQVPFPAGGGGIPVGLALGPDRPYDEGDQTILEHCEKLKMLLYTDGLSEATHHETGEECGEENLRRFFSQVLSDSSKVEKPEALLDLIESENYAVGSDDCTAVVIRMTESSSVLLETEIPVDMDSVSMVCEKMEELVLTHEEEDIAARIRLVAMEHAMNVVEHSGLDASSAIWTQLLMDGCDYRLIFSDAGREWDHALAESVNFELDQYAEGGRGLAITNVAADFVERYRRDSRNVVSYLFRRQSDS</sequence>
<dbReference type="InterPro" id="IPR036890">
    <property type="entry name" value="HATPase_C_sf"/>
</dbReference>
<dbReference type="InterPro" id="IPR052016">
    <property type="entry name" value="Bact_Sigma-Reg"/>
</dbReference>
<dbReference type="SMART" id="SM00331">
    <property type="entry name" value="PP2C_SIG"/>
    <property type="match status" value="1"/>
</dbReference>
<accession>A0A6P1M2Y7</accession>
<evidence type="ECO:0000313" key="4">
    <source>
        <dbReference type="EMBL" id="QHI68197.1"/>
    </source>
</evidence>
<name>A0A6P1M2Y7_9BACT</name>
<keyword evidence="2" id="KW-0597">Phosphoprotein</keyword>
<dbReference type="InterPro" id="IPR001789">
    <property type="entry name" value="Sig_transdc_resp-reg_receiver"/>
</dbReference>
<dbReference type="InterPro" id="IPR036457">
    <property type="entry name" value="PPM-type-like_dom_sf"/>
</dbReference>
<dbReference type="InterPro" id="IPR011006">
    <property type="entry name" value="CheY-like_superfamily"/>
</dbReference>
<feature type="domain" description="Response regulatory" evidence="3">
    <location>
        <begin position="25"/>
        <end position="141"/>
    </location>
</feature>
<dbReference type="KEGG" id="taer:GT409_01605"/>
<dbReference type="PANTHER" id="PTHR43156">
    <property type="entry name" value="STAGE II SPORULATION PROTEIN E-RELATED"/>
    <property type="match status" value="1"/>
</dbReference>
<dbReference type="Gene3D" id="3.30.565.10">
    <property type="entry name" value="Histidine kinase-like ATPase, C-terminal domain"/>
    <property type="match status" value="1"/>
</dbReference>
<evidence type="ECO:0000256" key="2">
    <source>
        <dbReference type="PROSITE-ProRule" id="PRU00169"/>
    </source>
</evidence>
<dbReference type="EMBL" id="CP047593">
    <property type="protein sequence ID" value="QHI68197.1"/>
    <property type="molecule type" value="Genomic_DNA"/>
</dbReference>
<dbReference type="AlphaFoldDB" id="A0A6P1M2Y7"/>
<evidence type="ECO:0000256" key="1">
    <source>
        <dbReference type="ARBA" id="ARBA00022801"/>
    </source>
</evidence>
<dbReference type="PROSITE" id="PS50110">
    <property type="entry name" value="RESPONSE_REGULATORY"/>
    <property type="match status" value="1"/>
</dbReference>